<dbReference type="PANTHER" id="PTHR19303">
    <property type="entry name" value="TRANSPOSON"/>
    <property type="match status" value="1"/>
</dbReference>
<evidence type="ECO:0000313" key="5">
    <source>
        <dbReference type="Proteomes" id="UP000183567"/>
    </source>
</evidence>
<reference evidence="4 5" key="1">
    <citation type="submission" date="2016-03" db="EMBL/GenBank/DDBJ databases">
        <title>Comparative genomics of the ectomycorrhizal sister species Rhizopogon vinicolor and Rhizopogon vesiculosus (Basidiomycota: Boletales) reveals a divergence of the mating type B locus.</title>
        <authorList>
            <person name="Mujic A.B."/>
            <person name="Kuo A."/>
            <person name="Tritt A."/>
            <person name="Lipzen A."/>
            <person name="Chen C."/>
            <person name="Johnson J."/>
            <person name="Sharma A."/>
            <person name="Barry K."/>
            <person name="Grigoriev I.V."/>
            <person name="Spatafora J.W."/>
        </authorList>
    </citation>
    <scope>NUCLEOTIDE SEQUENCE [LARGE SCALE GENOMIC DNA]</scope>
    <source>
        <strain evidence="4 5">AM-OR11-056</strain>
    </source>
</reference>
<feature type="compositionally biased region" description="Basic and acidic residues" evidence="2">
    <location>
        <begin position="545"/>
        <end position="555"/>
    </location>
</feature>
<feature type="domain" description="HTH CENPB-type" evidence="3">
    <location>
        <begin position="341"/>
        <end position="416"/>
    </location>
</feature>
<dbReference type="AlphaFoldDB" id="A0A1J8QH87"/>
<dbReference type="SMART" id="SM00674">
    <property type="entry name" value="CENPB"/>
    <property type="match status" value="1"/>
</dbReference>
<dbReference type="GO" id="GO:0005634">
    <property type="term" value="C:nucleus"/>
    <property type="evidence" value="ECO:0007669"/>
    <property type="project" value="TreeGrafter"/>
</dbReference>
<feature type="region of interest" description="Disordered" evidence="2">
    <location>
        <begin position="65"/>
        <end position="205"/>
    </location>
</feature>
<dbReference type="EMBL" id="LVVM01006192">
    <property type="protein sequence ID" value="OJA08770.1"/>
    <property type="molecule type" value="Genomic_DNA"/>
</dbReference>
<comment type="caution">
    <text evidence="4">The sequence shown here is derived from an EMBL/GenBank/DDBJ whole genome shotgun (WGS) entry which is preliminary data.</text>
</comment>
<sequence length="666" mass="72955">MENVAQYSNSLVYPSTSTSTSRIHEGDDHTVNASSAWMSGQRSVSNTSTSSSQLSSIYSAVDRPADHGDYASPPTSTSYGQVHSNDSYSNYPHASAIRTEDDGNQSVPIGLTSQIPSSIGPARLTRRQTRAQSTLQLGLRRDRPSSTQSDLHAADESPYYTSPGSAISRPQTPASGSDPNRYQPPDRMSFTTMGSGPMPLQSTRYMHSPVVGSPYSPFSMYHPHSRSASSYSTSNPRSASPALSVSSALTSISSGTSAPNSQTFPGFALPSPPGAVIPRAKQRKQRLFNVDRKAICLYHQENPNARQEDIAARYGVERSTISKILKNKTKWMNVPEDEDMRVAKHRPSKFPEVEEALVEWLLQMKQQQQTTLLSDNLIRTKAKETARSLQIPDERFKASSGWVENFKHRHNIRKGVWQGHEKVLRATRGLGGAQGHRRGSADTVLSPLNPAFEGRSEVAHGRDSEEHSTMADGDDDMESEDEPEVPNPQPPQSDPGPSLSQPPPGPTLALPRIWGMQTDHLPPPNTPLSSVPSGNMHEPISHQSYVHEHHEERQQDAAAADMNPPALPIPVQHLQVTDPQQGVQLAHSDPSSQYAEPVVVYQPAPPITSGNTIPNIEEAEDAINKVITFVDSRPGLLSETQRDALHEIKCTLFQLGSGVPFDRNWR</sequence>
<dbReference type="OrthoDB" id="9909311at2759"/>
<dbReference type="Proteomes" id="UP000183567">
    <property type="component" value="Unassembled WGS sequence"/>
</dbReference>
<feature type="compositionally biased region" description="Polar residues" evidence="2">
    <location>
        <begin position="73"/>
        <end position="92"/>
    </location>
</feature>
<feature type="compositionally biased region" description="Polar residues" evidence="2">
    <location>
        <begin position="226"/>
        <end position="237"/>
    </location>
</feature>
<dbReference type="GO" id="GO:0003677">
    <property type="term" value="F:DNA binding"/>
    <property type="evidence" value="ECO:0007669"/>
    <property type="project" value="UniProtKB-KW"/>
</dbReference>
<feature type="region of interest" description="Disordered" evidence="2">
    <location>
        <begin position="222"/>
        <end position="241"/>
    </location>
</feature>
<dbReference type="PANTHER" id="PTHR19303:SF70">
    <property type="entry name" value="HTH CENPB-TYPE DOMAIN-CONTAINING PROTEIN"/>
    <property type="match status" value="1"/>
</dbReference>
<proteinExistence type="predicted"/>
<feature type="region of interest" description="Disordered" evidence="2">
    <location>
        <begin position="251"/>
        <end position="270"/>
    </location>
</feature>
<dbReference type="InterPro" id="IPR009057">
    <property type="entry name" value="Homeodomain-like_sf"/>
</dbReference>
<feature type="compositionally biased region" description="Polar residues" evidence="2">
    <location>
        <begin position="1"/>
        <end position="21"/>
    </location>
</feature>
<dbReference type="InterPro" id="IPR006600">
    <property type="entry name" value="HTH_CenpB_DNA-bd_dom"/>
</dbReference>
<feature type="compositionally biased region" description="Polar residues" evidence="2">
    <location>
        <begin position="189"/>
        <end position="205"/>
    </location>
</feature>
<evidence type="ECO:0000256" key="2">
    <source>
        <dbReference type="SAM" id="MobiDB-lite"/>
    </source>
</evidence>
<dbReference type="InterPro" id="IPR050863">
    <property type="entry name" value="CenT-Element_Derived"/>
</dbReference>
<feature type="compositionally biased region" description="Basic and acidic residues" evidence="2">
    <location>
        <begin position="454"/>
        <end position="469"/>
    </location>
</feature>
<evidence type="ECO:0000259" key="3">
    <source>
        <dbReference type="PROSITE" id="PS51253"/>
    </source>
</evidence>
<gene>
    <name evidence="4" type="ORF">AZE42_01291</name>
</gene>
<dbReference type="SUPFAM" id="SSF46689">
    <property type="entry name" value="Homeodomain-like"/>
    <property type="match status" value="2"/>
</dbReference>
<feature type="compositionally biased region" description="Polar residues" evidence="2">
    <location>
        <begin position="159"/>
        <end position="180"/>
    </location>
</feature>
<keyword evidence="5" id="KW-1185">Reference proteome</keyword>
<organism evidence="4 5">
    <name type="scientific">Rhizopogon vesiculosus</name>
    <dbReference type="NCBI Taxonomy" id="180088"/>
    <lineage>
        <taxon>Eukaryota</taxon>
        <taxon>Fungi</taxon>
        <taxon>Dikarya</taxon>
        <taxon>Basidiomycota</taxon>
        <taxon>Agaricomycotina</taxon>
        <taxon>Agaricomycetes</taxon>
        <taxon>Agaricomycetidae</taxon>
        <taxon>Boletales</taxon>
        <taxon>Suillineae</taxon>
        <taxon>Rhizopogonaceae</taxon>
        <taxon>Rhizopogon</taxon>
    </lineage>
</organism>
<protein>
    <recommendedName>
        <fullName evidence="3">HTH CENPB-type domain-containing protein</fullName>
    </recommendedName>
</protein>
<keyword evidence="1" id="KW-0238">DNA-binding</keyword>
<feature type="region of interest" description="Disordered" evidence="2">
    <location>
        <begin position="1"/>
        <end position="27"/>
    </location>
</feature>
<feature type="compositionally biased region" description="Polar residues" evidence="2">
    <location>
        <begin position="104"/>
        <end position="117"/>
    </location>
</feature>
<name>A0A1J8QH87_9AGAM</name>
<dbReference type="PROSITE" id="PS51253">
    <property type="entry name" value="HTH_CENPB"/>
    <property type="match status" value="1"/>
</dbReference>
<accession>A0A1J8QH87</accession>
<dbReference type="STRING" id="180088.A0A1J8QH87"/>
<evidence type="ECO:0000256" key="1">
    <source>
        <dbReference type="ARBA" id="ARBA00023125"/>
    </source>
</evidence>
<feature type="region of interest" description="Disordered" evidence="2">
    <location>
        <begin position="429"/>
        <end position="567"/>
    </location>
</feature>
<dbReference type="Pfam" id="PF03221">
    <property type="entry name" value="HTH_Tnp_Tc5"/>
    <property type="match status" value="1"/>
</dbReference>
<feature type="compositionally biased region" description="Acidic residues" evidence="2">
    <location>
        <begin position="472"/>
        <end position="484"/>
    </location>
</feature>
<evidence type="ECO:0000313" key="4">
    <source>
        <dbReference type="EMBL" id="OJA08770.1"/>
    </source>
</evidence>
<feature type="compositionally biased region" description="Pro residues" evidence="2">
    <location>
        <begin position="485"/>
        <end position="506"/>
    </location>
</feature>
<dbReference type="Gene3D" id="1.10.10.60">
    <property type="entry name" value="Homeodomain-like"/>
    <property type="match status" value="2"/>
</dbReference>